<evidence type="ECO:0000313" key="1">
    <source>
        <dbReference type="EMBL" id="BAY18039.1"/>
    </source>
</evidence>
<reference evidence="1 2" key="1">
    <citation type="submission" date="2017-06" db="EMBL/GenBank/DDBJ databases">
        <title>Genome sequencing of cyanobaciteial culture collection at National Institute for Environmental Studies (NIES).</title>
        <authorList>
            <person name="Hirose Y."/>
            <person name="Shimura Y."/>
            <person name="Fujisawa T."/>
            <person name="Nakamura Y."/>
            <person name="Kawachi M."/>
        </authorList>
    </citation>
    <scope>NUCLEOTIDE SEQUENCE [LARGE SCALE GENOMIC DNA]</scope>
    <source>
        <strain evidence="1 2">NIES-21</strain>
    </source>
</reference>
<dbReference type="AlphaFoldDB" id="A0A1Z4GKP0"/>
<dbReference type="SUPFAM" id="SSF46785">
    <property type="entry name" value="Winged helix' DNA-binding domain"/>
    <property type="match status" value="1"/>
</dbReference>
<keyword evidence="2" id="KW-1185">Reference proteome</keyword>
<accession>A0A1Z4GKP0</accession>
<dbReference type="EMBL" id="AP018174">
    <property type="protein sequence ID" value="BAY18039.1"/>
    <property type="molecule type" value="Genomic_DNA"/>
</dbReference>
<evidence type="ECO:0000313" key="2">
    <source>
        <dbReference type="Proteomes" id="UP000218287"/>
    </source>
</evidence>
<organism evidence="1 2">
    <name type="scientific">Anabaenopsis circularis NIES-21</name>
    <dbReference type="NCBI Taxonomy" id="1085406"/>
    <lineage>
        <taxon>Bacteria</taxon>
        <taxon>Bacillati</taxon>
        <taxon>Cyanobacteriota</taxon>
        <taxon>Cyanophyceae</taxon>
        <taxon>Nostocales</taxon>
        <taxon>Nodulariaceae</taxon>
        <taxon>Anabaenopsis</taxon>
    </lineage>
</organism>
<name>A0A1Z4GKP0_9CYAN</name>
<sequence>MNYQEPAESSPQNSKLDIIDLPDEQRQLVNWITRQQKVSLSEVSSHLNITEELAQQQLQILINQGFIQESEDSQLVCYQPRFAPQKKSKLSQNIWNKL</sequence>
<gene>
    <name evidence="1" type="ORF">NIES21_38820</name>
</gene>
<dbReference type="InterPro" id="IPR036390">
    <property type="entry name" value="WH_DNA-bd_sf"/>
</dbReference>
<dbReference type="InterPro" id="IPR036388">
    <property type="entry name" value="WH-like_DNA-bd_sf"/>
</dbReference>
<dbReference type="OrthoDB" id="488707at2"/>
<dbReference type="Gene3D" id="1.10.10.10">
    <property type="entry name" value="Winged helix-like DNA-binding domain superfamily/Winged helix DNA-binding domain"/>
    <property type="match status" value="1"/>
</dbReference>
<dbReference type="Proteomes" id="UP000218287">
    <property type="component" value="Chromosome"/>
</dbReference>
<protein>
    <submittedName>
        <fullName evidence="1">Transcriptional repressor, CopY family protein</fullName>
    </submittedName>
</protein>
<proteinExistence type="predicted"/>